<dbReference type="EMBL" id="JFBM01000005">
    <property type="protein sequence ID" value="KFU81702.1"/>
    <property type="molecule type" value="Genomic_DNA"/>
</dbReference>
<comment type="caution">
    <text evidence="1">The sequence shown here is derived from an EMBL/GenBank/DDBJ whole genome shotgun (WGS) entry which is preliminary data.</text>
</comment>
<keyword evidence="2" id="KW-1185">Reference proteome</keyword>
<dbReference type="Proteomes" id="UP000256220">
    <property type="component" value="Unassembled WGS sequence"/>
</dbReference>
<dbReference type="RefSeq" id="WP_241783367.1">
    <property type="nucleotide sequence ID" value="NZ_JFBM01000005.1"/>
</dbReference>
<organism evidence="1 2">
    <name type="scientific">Amycolatopsis lurida NRRL 2430</name>
    <dbReference type="NCBI Taxonomy" id="1460371"/>
    <lineage>
        <taxon>Bacteria</taxon>
        <taxon>Bacillati</taxon>
        <taxon>Actinomycetota</taxon>
        <taxon>Actinomycetes</taxon>
        <taxon>Pseudonocardiales</taxon>
        <taxon>Pseudonocardiaceae</taxon>
        <taxon>Amycolatopsis</taxon>
    </lineage>
</organism>
<accession>A0A2P2FY97</accession>
<proteinExistence type="predicted"/>
<gene>
    <name evidence="1" type="ORF">BB31_07555</name>
</gene>
<protein>
    <submittedName>
        <fullName evidence="1">Uncharacterized protein</fullName>
    </submittedName>
</protein>
<name>A0A2P2FY97_AMYLU</name>
<dbReference type="AlphaFoldDB" id="A0A2P2FY97"/>
<evidence type="ECO:0000313" key="1">
    <source>
        <dbReference type="EMBL" id="KFU81702.1"/>
    </source>
</evidence>
<reference evidence="1 2" key="1">
    <citation type="journal article" date="2014" name="Genome Announc.">
        <title>Draft Genome Sequence of Amycolatopsis lurida NRRL 2430, Producer of the Glycopeptide Family Antibiotic Ristocetin.</title>
        <authorList>
            <person name="Kwun M.J."/>
            <person name="Hong H.J."/>
        </authorList>
    </citation>
    <scope>NUCLEOTIDE SEQUENCE [LARGE SCALE GENOMIC DNA]</scope>
    <source>
        <strain evidence="1 2">NRRL 2430</strain>
    </source>
</reference>
<sequence>MLDVVGDPGLGERHEVQPGREFGDRLFEPVGFGVQLGKAPLGFFVLFGQISWTRRVNGVVSSADLSGASMSLGR</sequence>
<evidence type="ECO:0000313" key="2">
    <source>
        <dbReference type="Proteomes" id="UP000256220"/>
    </source>
</evidence>